<evidence type="ECO:0000313" key="6">
    <source>
        <dbReference type="EMBL" id="VIP01941.1"/>
    </source>
</evidence>
<proteinExistence type="predicted"/>
<dbReference type="InterPro" id="IPR011009">
    <property type="entry name" value="Kinase-like_dom_sf"/>
</dbReference>
<dbReference type="Proteomes" id="UP000464378">
    <property type="component" value="Chromosome"/>
</dbReference>
<dbReference type="GO" id="GO:0005524">
    <property type="term" value="F:ATP binding"/>
    <property type="evidence" value="ECO:0007669"/>
    <property type="project" value="UniProtKB-KW"/>
</dbReference>
<dbReference type="InterPro" id="IPR025904">
    <property type="entry name" value="Tubulin-like"/>
</dbReference>
<gene>
    <name evidence="6" type="ORF">GMBLW1_20190</name>
</gene>
<dbReference type="RefSeq" id="WP_162657174.1">
    <property type="nucleotide sequence ID" value="NZ_LR593887.1"/>
</dbReference>
<dbReference type="PROSITE" id="PS50011">
    <property type="entry name" value="PROTEIN_KINASE_DOM"/>
    <property type="match status" value="1"/>
</dbReference>
<name>A0A6C2YKW2_9BACT</name>
<keyword evidence="4" id="KW-0067">ATP-binding</keyword>
<dbReference type="Pfam" id="PF00069">
    <property type="entry name" value="Pkinase"/>
    <property type="match status" value="1"/>
</dbReference>
<dbReference type="PANTHER" id="PTHR43289">
    <property type="entry name" value="MITOGEN-ACTIVATED PROTEIN KINASE KINASE KINASE 20-RELATED"/>
    <property type="match status" value="1"/>
</dbReference>
<evidence type="ECO:0000256" key="3">
    <source>
        <dbReference type="ARBA" id="ARBA00022777"/>
    </source>
</evidence>
<dbReference type="SMART" id="SM00220">
    <property type="entry name" value="S_TKc"/>
    <property type="match status" value="1"/>
</dbReference>
<keyword evidence="1" id="KW-0808">Transferase</keyword>
<sequence>MSWLREPDTEPILGYRLISPLGTGGFGEVWKCIAPGGIEKAIKFVYGNLNSSEDAERADQEYRALNRVKEVRHPFVLQMDRIEVVSGELLIVMELADRSLHDVLVEHQSNQQTGLPRELLLRYLHDAAEGLDYLIEKHNLQHLDVKPRNLFVVADRVKVADFGLVKHIERQSSAGLMGGVSPLYAAPETFVSKVSRHSDQYSLAIVYVELLKGVRPFSGKNIRQLAMQHISAPPDLSMLNDADQQVVARALAKNPDERFPSCQAFIRALMAATPGFGDPARVSNWSLSIASLGDSRAELFAPPVPGSGSHRAPRRAALEPDDDGAVSLELTTNPPEEMANWMADSPVNWSMPSMSTTSALSSIGVLRPTILIGLGNFGRRALLEFRCRLLDRVGDLKQMPIFRFLYLDSDPEAGVKAANATPEIAMDEDHLLHIPLQPVSSYRRRHLDQLVEWIPAQKLYAIPRTLQPLDSRALGRLAFGDHYLRIVNRLKREIQVATHPESLMQSLSHSGLPLRDATPRVLIFADASSGSGGPLMDLGCAVRRVLDQLGHPKGRITPFVFCGAPEDPATPPMELANVYASIQELQHFSDPSVPFHAHYGAADGPKFQNESFPFSGSYLIALEHRSPGMLRDAMARLSTYLLQELTTPLGNDLEVQRRRALEQNQTIFRCFGSFSVWFPRGLLLREAARQVGAAMVAEWQSRDILAVRPMISEYCQRLTHEPAFQTDAIRFRLVAELANRTDGSAEMVIQRLLQQLEEQAAAALNENPGEWLRQAMDRIREVIGLRHGTEAESIYRSSRIGQMIAEASSQIALDWNHHLLERAIAWMDQPGPRLAMAEESVRRLMEFADHRVAELAWLAQERSMRAQQARAEVQAALDAYPKQAGFRLFGSRAGRILRVFLDQVREFAELRYREELEHGIVDTFRRLRAHLEERLGDLSFCRQRLTHFQQTLMGNAATIPHPLMNPDRVPSSTPSMAVDPLHEALRGSDAVRVVLPRGEAEVHEAAAAFVSRLGPDHFSRLEELIQSLVLTPLGGLFRLCQQSTDLMIQLSAPLLDQTAVFLSELLPVTDAAQVEYSSSVAREVDLRAELASYFEASSPAFAGERQTQRAYLVVPASPAGEWLGKIAQQSAPELRVVPAVAHTTDLVICRESDFLRLADLEPILQTCRRAYREYSTNPALSPHSRFDILSWASLED</sequence>
<evidence type="ECO:0000259" key="5">
    <source>
        <dbReference type="PROSITE" id="PS50011"/>
    </source>
</evidence>
<keyword evidence="7" id="KW-1185">Reference proteome</keyword>
<keyword evidence="3 6" id="KW-0418">Kinase</keyword>
<dbReference type="AlphaFoldDB" id="A0A6C2YKW2"/>
<protein>
    <recommendedName>
        <fullName evidence="5">Protein kinase domain-containing protein</fullName>
    </recommendedName>
</protein>
<keyword evidence="2" id="KW-0547">Nucleotide-binding</keyword>
<evidence type="ECO:0000313" key="7">
    <source>
        <dbReference type="Proteomes" id="UP000464378"/>
    </source>
</evidence>
<dbReference type="InterPro" id="IPR008271">
    <property type="entry name" value="Ser/Thr_kinase_AS"/>
</dbReference>
<dbReference type="SUPFAM" id="SSF56112">
    <property type="entry name" value="Protein kinase-like (PK-like)"/>
    <property type="match status" value="1"/>
</dbReference>
<dbReference type="CDD" id="cd14014">
    <property type="entry name" value="STKc_PknB_like"/>
    <property type="match status" value="1"/>
</dbReference>
<dbReference type="EMBL" id="LR586016">
    <property type="protein sequence ID" value="VIP01941.1"/>
    <property type="molecule type" value="Genomic_DNA"/>
</dbReference>
<dbReference type="InParanoid" id="A0A6C2YKW2"/>
<dbReference type="Gene3D" id="1.10.510.10">
    <property type="entry name" value="Transferase(Phosphotransferase) domain 1"/>
    <property type="match status" value="1"/>
</dbReference>
<keyword evidence="6" id="KW-0723">Serine/threonine-protein kinase</keyword>
<reference evidence="6" key="1">
    <citation type="submission" date="2019-04" db="EMBL/GenBank/DDBJ databases">
        <authorList>
            <consortium name="Science for Life Laboratories"/>
        </authorList>
    </citation>
    <scope>NUCLEOTIDE SEQUENCE</scope>
    <source>
        <strain evidence="6">MBLW1</strain>
    </source>
</reference>
<dbReference type="EMBL" id="LR593887">
    <property type="protein sequence ID" value="VTR99911.1"/>
    <property type="molecule type" value="Genomic_DNA"/>
</dbReference>
<accession>A0A6C2YKW2</accession>
<dbReference type="InterPro" id="IPR000719">
    <property type="entry name" value="Prot_kinase_dom"/>
</dbReference>
<organism evidence="6">
    <name type="scientific">Tuwongella immobilis</name>
    <dbReference type="NCBI Taxonomy" id="692036"/>
    <lineage>
        <taxon>Bacteria</taxon>
        <taxon>Pseudomonadati</taxon>
        <taxon>Planctomycetota</taxon>
        <taxon>Planctomycetia</taxon>
        <taxon>Gemmatales</taxon>
        <taxon>Gemmataceae</taxon>
        <taxon>Tuwongella</taxon>
    </lineage>
</organism>
<dbReference type="KEGG" id="tim:GMBLW1_20190"/>
<dbReference type="GO" id="GO:0004674">
    <property type="term" value="F:protein serine/threonine kinase activity"/>
    <property type="evidence" value="ECO:0007669"/>
    <property type="project" value="UniProtKB-KW"/>
</dbReference>
<dbReference type="PROSITE" id="PS00108">
    <property type="entry name" value="PROTEIN_KINASE_ST"/>
    <property type="match status" value="1"/>
</dbReference>
<feature type="domain" description="Protein kinase" evidence="5">
    <location>
        <begin position="15"/>
        <end position="270"/>
    </location>
</feature>
<evidence type="ECO:0000256" key="2">
    <source>
        <dbReference type="ARBA" id="ARBA00022741"/>
    </source>
</evidence>
<evidence type="ECO:0000256" key="4">
    <source>
        <dbReference type="ARBA" id="ARBA00022840"/>
    </source>
</evidence>
<dbReference type="Pfam" id="PF13809">
    <property type="entry name" value="Tubulin_2"/>
    <property type="match status" value="1"/>
</dbReference>
<evidence type="ECO:0000256" key="1">
    <source>
        <dbReference type="ARBA" id="ARBA00022679"/>
    </source>
</evidence>
<dbReference type="PANTHER" id="PTHR43289:SF34">
    <property type="entry name" value="SERINE_THREONINE-PROTEIN KINASE YBDM-RELATED"/>
    <property type="match status" value="1"/>
</dbReference>